<evidence type="ECO:0000313" key="2">
    <source>
        <dbReference type="Proteomes" id="UP000261080"/>
    </source>
</evidence>
<organism evidence="1 2">
    <name type="scientific">Sellimonas intestinalis</name>
    <dbReference type="NCBI Taxonomy" id="1653434"/>
    <lineage>
        <taxon>Bacteria</taxon>
        <taxon>Bacillati</taxon>
        <taxon>Bacillota</taxon>
        <taxon>Clostridia</taxon>
        <taxon>Lachnospirales</taxon>
        <taxon>Lachnospiraceae</taxon>
        <taxon>Sellimonas</taxon>
    </lineage>
</organism>
<evidence type="ECO:0000313" key="1">
    <source>
        <dbReference type="EMBL" id="RGE90227.1"/>
    </source>
</evidence>
<name>A0A3E3K6A4_9FIRM</name>
<proteinExistence type="predicted"/>
<dbReference type="AlphaFoldDB" id="A0A3E3K6A4"/>
<protein>
    <submittedName>
        <fullName evidence="1">Uncharacterized protein</fullName>
    </submittedName>
</protein>
<dbReference type="EMBL" id="QVLX01000001">
    <property type="protein sequence ID" value="RGE90227.1"/>
    <property type="molecule type" value="Genomic_DNA"/>
</dbReference>
<sequence length="106" mass="12902">MRYWKELYVSEELKGREEEIIEHLEKKEFQFRVYLIALPENERNQLEIYHSGMLNQTWYREKDVFVVGLAKGYLQALELVKELIDQVFRETGDADVRQYIWKRQGS</sequence>
<reference evidence="1 2" key="1">
    <citation type="submission" date="2018-08" db="EMBL/GenBank/DDBJ databases">
        <title>A genome reference for cultivated species of the human gut microbiota.</title>
        <authorList>
            <person name="Zou Y."/>
            <person name="Xue W."/>
            <person name="Luo G."/>
        </authorList>
    </citation>
    <scope>NUCLEOTIDE SEQUENCE [LARGE SCALE GENOMIC DNA]</scope>
    <source>
        <strain evidence="1 2">AF37-2AT</strain>
    </source>
</reference>
<gene>
    <name evidence="1" type="ORF">DW016_03000</name>
</gene>
<dbReference type="RefSeq" id="WP_024732355.1">
    <property type="nucleotide sequence ID" value="NZ_CALBAT010000002.1"/>
</dbReference>
<comment type="caution">
    <text evidence="1">The sequence shown here is derived from an EMBL/GenBank/DDBJ whole genome shotgun (WGS) entry which is preliminary data.</text>
</comment>
<accession>A0A3E3K6A4</accession>
<dbReference type="Proteomes" id="UP000261080">
    <property type="component" value="Unassembled WGS sequence"/>
</dbReference>
<keyword evidence="2" id="KW-1185">Reference proteome</keyword>
<dbReference type="OrthoDB" id="2085859at2"/>